<accession>A0ABW7EV01</accession>
<proteinExistence type="predicted"/>
<name>A0ABW7EV01_9BURK</name>
<comment type="caution">
    <text evidence="1">The sequence shown here is derived from an EMBL/GenBank/DDBJ whole genome shotgun (WGS) entry which is preliminary data.</text>
</comment>
<dbReference type="Proteomes" id="UP001606300">
    <property type="component" value="Unassembled WGS sequence"/>
</dbReference>
<gene>
    <name evidence="1" type="ORF">ACG02S_25895</name>
</gene>
<sequence>MGEPTEGELFLRFEQLTVLAMDIAGFAQKQRATRFDFKLAWLARPLVRRCRQRRFALSRADIQWVMRRAAEELDSRAPRP</sequence>
<reference evidence="1 2" key="1">
    <citation type="submission" date="2024-09" db="EMBL/GenBank/DDBJ databases">
        <title>Novel species of the genus Pelomonas and Roseateles isolated from streams.</title>
        <authorList>
            <person name="Lu H."/>
        </authorList>
    </citation>
    <scope>NUCLEOTIDE SEQUENCE [LARGE SCALE GENOMIC DNA]</scope>
    <source>
        <strain evidence="1 2">DC23W</strain>
    </source>
</reference>
<organism evidence="1 2">
    <name type="scientific">Pelomonas dachongensis</name>
    <dbReference type="NCBI Taxonomy" id="3299029"/>
    <lineage>
        <taxon>Bacteria</taxon>
        <taxon>Pseudomonadati</taxon>
        <taxon>Pseudomonadota</taxon>
        <taxon>Betaproteobacteria</taxon>
        <taxon>Burkholderiales</taxon>
        <taxon>Sphaerotilaceae</taxon>
        <taxon>Roseateles</taxon>
    </lineage>
</organism>
<dbReference type="RefSeq" id="WP_394473387.1">
    <property type="nucleotide sequence ID" value="NZ_JBIGHY010000022.1"/>
</dbReference>
<protein>
    <submittedName>
        <fullName evidence="1">Uncharacterized protein</fullName>
    </submittedName>
</protein>
<keyword evidence="2" id="KW-1185">Reference proteome</keyword>
<evidence type="ECO:0000313" key="2">
    <source>
        <dbReference type="Proteomes" id="UP001606300"/>
    </source>
</evidence>
<evidence type="ECO:0000313" key="1">
    <source>
        <dbReference type="EMBL" id="MFG6417329.1"/>
    </source>
</evidence>
<dbReference type="EMBL" id="JBIGHY010000022">
    <property type="protein sequence ID" value="MFG6417329.1"/>
    <property type="molecule type" value="Genomic_DNA"/>
</dbReference>